<dbReference type="GO" id="GO:0046872">
    <property type="term" value="F:metal ion binding"/>
    <property type="evidence" value="ECO:0007669"/>
    <property type="project" value="UniProtKB-KW"/>
</dbReference>
<evidence type="ECO:0000313" key="4">
    <source>
        <dbReference type="EMBL" id="KAH9359500.1"/>
    </source>
</evidence>
<organism evidence="4 5">
    <name type="scientific">Haemaphysalis longicornis</name>
    <name type="common">Bush tick</name>
    <dbReference type="NCBI Taxonomy" id="44386"/>
    <lineage>
        <taxon>Eukaryota</taxon>
        <taxon>Metazoa</taxon>
        <taxon>Ecdysozoa</taxon>
        <taxon>Arthropoda</taxon>
        <taxon>Chelicerata</taxon>
        <taxon>Arachnida</taxon>
        <taxon>Acari</taxon>
        <taxon>Parasitiformes</taxon>
        <taxon>Ixodida</taxon>
        <taxon>Ixodoidea</taxon>
        <taxon>Ixodidae</taxon>
        <taxon>Haemaphysalinae</taxon>
        <taxon>Haemaphysalis</taxon>
    </lineage>
</organism>
<proteinExistence type="predicted"/>
<evidence type="ECO:0000256" key="1">
    <source>
        <dbReference type="ARBA" id="ARBA00001968"/>
    </source>
</evidence>
<dbReference type="OrthoDB" id="2668416at2759"/>
<keyword evidence="5" id="KW-1185">Reference proteome</keyword>
<protein>
    <recommendedName>
        <fullName evidence="3">DDE Tnp4 domain-containing protein</fullName>
    </recommendedName>
</protein>
<accession>A0A9J6FBJ0</accession>
<comment type="caution">
    <text evidence="4">The sequence shown here is derived from an EMBL/GenBank/DDBJ whole genome shotgun (WGS) entry which is preliminary data.</text>
</comment>
<comment type="cofactor">
    <cofactor evidence="1">
        <name>a divalent metal cation</name>
        <dbReference type="ChEBI" id="CHEBI:60240"/>
    </cofactor>
</comment>
<dbReference type="InterPro" id="IPR027806">
    <property type="entry name" value="HARBI1_dom"/>
</dbReference>
<feature type="domain" description="DDE Tnp4" evidence="3">
    <location>
        <begin position="107"/>
        <end position="171"/>
    </location>
</feature>
<evidence type="ECO:0000259" key="3">
    <source>
        <dbReference type="Pfam" id="PF13359"/>
    </source>
</evidence>
<dbReference type="Proteomes" id="UP000821853">
    <property type="component" value="Chromosome 1"/>
</dbReference>
<reference evidence="4 5" key="1">
    <citation type="journal article" date="2020" name="Cell">
        <title>Large-Scale Comparative Analyses of Tick Genomes Elucidate Their Genetic Diversity and Vector Capacities.</title>
        <authorList>
            <consortium name="Tick Genome and Microbiome Consortium (TIGMIC)"/>
            <person name="Jia N."/>
            <person name="Wang J."/>
            <person name="Shi W."/>
            <person name="Du L."/>
            <person name="Sun Y."/>
            <person name="Zhan W."/>
            <person name="Jiang J.F."/>
            <person name="Wang Q."/>
            <person name="Zhang B."/>
            <person name="Ji P."/>
            <person name="Bell-Sakyi L."/>
            <person name="Cui X.M."/>
            <person name="Yuan T.T."/>
            <person name="Jiang B.G."/>
            <person name="Yang W.F."/>
            <person name="Lam T.T."/>
            <person name="Chang Q.C."/>
            <person name="Ding S.J."/>
            <person name="Wang X.J."/>
            <person name="Zhu J.G."/>
            <person name="Ruan X.D."/>
            <person name="Zhao L."/>
            <person name="Wei J.T."/>
            <person name="Ye R.Z."/>
            <person name="Que T.C."/>
            <person name="Du C.H."/>
            <person name="Zhou Y.H."/>
            <person name="Cheng J.X."/>
            <person name="Dai P.F."/>
            <person name="Guo W.B."/>
            <person name="Han X.H."/>
            <person name="Huang E.J."/>
            <person name="Li L.F."/>
            <person name="Wei W."/>
            <person name="Gao Y.C."/>
            <person name="Liu J.Z."/>
            <person name="Shao H.Z."/>
            <person name="Wang X."/>
            <person name="Wang C.C."/>
            <person name="Yang T.C."/>
            <person name="Huo Q.B."/>
            <person name="Li W."/>
            <person name="Chen H.Y."/>
            <person name="Chen S.E."/>
            <person name="Zhou L.G."/>
            <person name="Ni X.B."/>
            <person name="Tian J.H."/>
            <person name="Sheng Y."/>
            <person name="Liu T."/>
            <person name="Pan Y.S."/>
            <person name="Xia L.Y."/>
            <person name="Li J."/>
            <person name="Zhao F."/>
            <person name="Cao W.C."/>
        </authorList>
    </citation>
    <scope>NUCLEOTIDE SEQUENCE [LARGE SCALE GENOMIC DNA]</scope>
    <source>
        <tissue evidence="4">Larvae</tissue>
    </source>
</reference>
<sequence length="179" mass="20366">MQLEAEAQEAKYEADAVEDWMVRMNGVILLPLPPPLCHQERDSEDRSVAIIFAVGRSTVNSIYREFAKLCRKSWETEWIGLPTAQGMTDHMREFAAVCDFPNAVGAMDGCHFPVSPPKEHASDYITYKGWHSMILLAFLDHRYRFRFVNVGSPCRCHDAYVDQRSQLGTTVEGPLFRAP</sequence>
<dbReference type="Pfam" id="PF13359">
    <property type="entry name" value="DDE_Tnp_4"/>
    <property type="match status" value="1"/>
</dbReference>
<dbReference type="EMBL" id="JABSTR010000001">
    <property type="protein sequence ID" value="KAH9359500.1"/>
    <property type="molecule type" value="Genomic_DNA"/>
</dbReference>
<dbReference type="VEuPathDB" id="VectorBase:HLOH_045374"/>
<name>A0A9J6FBJ0_HAELO</name>
<dbReference type="AlphaFoldDB" id="A0A9J6FBJ0"/>
<gene>
    <name evidence="4" type="ORF">HPB48_012199</name>
</gene>
<evidence type="ECO:0000313" key="5">
    <source>
        <dbReference type="Proteomes" id="UP000821853"/>
    </source>
</evidence>
<keyword evidence="2" id="KW-0479">Metal-binding</keyword>
<evidence type="ECO:0000256" key="2">
    <source>
        <dbReference type="ARBA" id="ARBA00022723"/>
    </source>
</evidence>